<evidence type="ECO:0000256" key="2">
    <source>
        <dbReference type="ARBA" id="ARBA00023125"/>
    </source>
</evidence>
<accession>A0A4R1R5Y5</accession>
<dbReference type="SMART" id="SM00100">
    <property type="entry name" value="cNMP"/>
    <property type="match status" value="1"/>
</dbReference>
<dbReference type="RefSeq" id="WP_165908205.1">
    <property type="nucleotide sequence ID" value="NZ_SLUN01000035.1"/>
</dbReference>
<dbReference type="PRINTS" id="PR00034">
    <property type="entry name" value="HTHCRP"/>
</dbReference>
<dbReference type="SUPFAM" id="SSF46785">
    <property type="entry name" value="Winged helix' DNA-binding domain"/>
    <property type="match status" value="1"/>
</dbReference>
<dbReference type="GO" id="GO:0003700">
    <property type="term" value="F:DNA-binding transcription factor activity"/>
    <property type="evidence" value="ECO:0007669"/>
    <property type="project" value="TreeGrafter"/>
</dbReference>
<dbReference type="Pfam" id="PF13545">
    <property type="entry name" value="HTH_Crp_2"/>
    <property type="match status" value="1"/>
</dbReference>
<dbReference type="CDD" id="cd00038">
    <property type="entry name" value="CAP_ED"/>
    <property type="match status" value="1"/>
</dbReference>
<dbReference type="SMART" id="SM00419">
    <property type="entry name" value="HTH_CRP"/>
    <property type="match status" value="1"/>
</dbReference>
<dbReference type="EMBL" id="SLUN01000035">
    <property type="protein sequence ID" value="TCL60898.1"/>
    <property type="molecule type" value="Genomic_DNA"/>
</dbReference>
<dbReference type="InterPro" id="IPR036388">
    <property type="entry name" value="WH-like_DNA-bd_sf"/>
</dbReference>
<keyword evidence="2" id="KW-0238">DNA-binding</keyword>
<dbReference type="InterPro" id="IPR014710">
    <property type="entry name" value="RmlC-like_jellyroll"/>
</dbReference>
<evidence type="ECO:0000313" key="7">
    <source>
        <dbReference type="Proteomes" id="UP000295008"/>
    </source>
</evidence>
<keyword evidence="1" id="KW-0805">Transcription regulation</keyword>
<keyword evidence="7" id="KW-1185">Reference proteome</keyword>
<proteinExistence type="predicted"/>
<name>A0A4R1R5Y5_HYDET</name>
<dbReference type="InterPro" id="IPR012318">
    <property type="entry name" value="HTH_CRP"/>
</dbReference>
<gene>
    <name evidence="6" type="ORF">EDC14_103557</name>
</gene>
<evidence type="ECO:0000256" key="1">
    <source>
        <dbReference type="ARBA" id="ARBA00023015"/>
    </source>
</evidence>
<dbReference type="PROSITE" id="PS50042">
    <property type="entry name" value="CNMP_BINDING_3"/>
    <property type="match status" value="1"/>
</dbReference>
<evidence type="ECO:0000256" key="3">
    <source>
        <dbReference type="ARBA" id="ARBA00023163"/>
    </source>
</evidence>
<keyword evidence="3" id="KW-0804">Transcription</keyword>
<dbReference type="PROSITE" id="PS51063">
    <property type="entry name" value="HTH_CRP_2"/>
    <property type="match status" value="1"/>
</dbReference>
<dbReference type="AlphaFoldDB" id="A0A4R1R5Y5"/>
<dbReference type="Pfam" id="PF00027">
    <property type="entry name" value="cNMP_binding"/>
    <property type="match status" value="1"/>
</dbReference>
<feature type="domain" description="HTH crp-type" evidence="5">
    <location>
        <begin position="152"/>
        <end position="223"/>
    </location>
</feature>
<dbReference type="PANTHER" id="PTHR24567:SF68">
    <property type="entry name" value="DNA-BINDING TRANSCRIPTIONAL DUAL REGULATOR CRP"/>
    <property type="match status" value="1"/>
</dbReference>
<dbReference type="InterPro" id="IPR036390">
    <property type="entry name" value="WH_DNA-bd_sf"/>
</dbReference>
<dbReference type="PANTHER" id="PTHR24567">
    <property type="entry name" value="CRP FAMILY TRANSCRIPTIONAL REGULATORY PROTEIN"/>
    <property type="match status" value="1"/>
</dbReference>
<dbReference type="Gene3D" id="2.60.120.10">
    <property type="entry name" value="Jelly Rolls"/>
    <property type="match status" value="1"/>
</dbReference>
<reference evidence="6 7" key="1">
    <citation type="submission" date="2019-03" db="EMBL/GenBank/DDBJ databases">
        <title>Genomic Encyclopedia of Type Strains, Phase IV (KMG-IV): sequencing the most valuable type-strain genomes for metagenomic binning, comparative biology and taxonomic classification.</title>
        <authorList>
            <person name="Goeker M."/>
        </authorList>
    </citation>
    <scope>NUCLEOTIDE SEQUENCE [LARGE SCALE GENOMIC DNA]</scope>
    <source>
        <strain evidence="6 7">LX-B</strain>
    </source>
</reference>
<dbReference type="InterPro" id="IPR018490">
    <property type="entry name" value="cNMP-bd_dom_sf"/>
</dbReference>
<evidence type="ECO:0000259" key="5">
    <source>
        <dbReference type="PROSITE" id="PS51063"/>
    </source>
</evidence>
<evidence type="ECO:0000313" key="6">
    <source>
        <dbReference type="EMBL" id="TCL60898.1"/>
    </source>
</evidence>
<organism evidence="6 7">
    <name type="scientific">Hydrogenispora ethanolica</name>
    <dbReference type="NCBI Taxonomy" id="1082276"/>
    <lineage>
        <taxon>Bacteria</taxon>
        <taxon>Bacillati</taxon>
        <taxon>Bacillota</taxon>
        <taxon>Hydrogenispora</taxon>
    </lineage>
</organism>
<dbReference type="Gene3D" id="1.10.10.10">
    <property type="entry name" value="Winged helix-like DNA-binding domain superfamily/Winged helix DNA-binding domain"/>
    <property type="match status" value="1"/>
</dbReference>
<evidence type="ECO:0000259" key="4">
    <source>
        <dbReference type="PROSITE" id="PS50042"/>
    </source>
</evidence>
<dbReference type="GO" id="GO:0005829">
    <property type="term" value="C:cytosol"/>
    <property type="evidence" value="ECO:0007669"/>
    <property type="project" value="TreeGrafter"/>
</dbReference>
<sequence length="230" mass="25229">MPGKNQLTVESMLRSSQLFGALEPERLSALAQLAVRRFYAKGDLIFSEGSPALEFTLVGSGRVKVVKLSTTGKEQILHVIGPHEPVGEVAVFTGTDYPATCIALTDAEVCVIQRSALMNLIQSQPQMALDLLAVLSQRLRHFNQLLATLSLDEAPVKLAKYLYQQCLAVSPETRELWLTISKGELAQNLGMTPETLSRSLAKLKKAGVIGGEGRRSLRILDWEKLQAMQE</sequence>
<dbReference type="Proteomes" id="UP000295008">
    <property type="component" value="Unassembled WGS sequence"/>
</dbReference>
<protein>
    <submittedName>
        <fullName evidence="6">Crp/Fnr family transcriptional regulator</fullName>
    </submittedName>
</protein>
<dbReference type="SUPFAM" id="SSF51206">
    <property type="entry name" value="cAMP-binding domain-like"/>
    <property type="match status" value="1"/>
</dbReference>
<comment type="caution">
    <text evidence="6">The sequence shown here is derived from an EMBL/GenBank/DDBJ whole genome shotgun (WGS) entry which is preliminary data.</text>
</comment>
<dbReference type="GO" id="GO:0003677">
    <property type="term" value="F:DNA binding"/>
    <property type="evidence" value="ECO:0007669"/>
    <property type="project" value="UniProtKB-KW"/>
</dbReference>
<dbReference type="InterPro" id="IPR000595">
    <property type="entry name" value="cNMP-bd_dom"/>
</dbReference>
<dbReference type="InterPro" id="IPR050397">
    <property type="entry name" value="Env_Response_Regulators"/>
</dbReference>
<feature type="domain" description="Cyclic nucleotide-binding" evidence="4">
    <location>
        <begin position="18"/>
        <end position="138"/>
    </location>
</feature>